<keyword evidence="8" id="KW-1185">Reference proteome</keyword>
<evidence type="ECO:0000256" key="3">
    <source>
        <dbReference type="ARBA" id="ARBA00022989"/>
    </source>
</evidence>
<dbReference type="RefSeq" id="WP_386768968.1">
    <property type="nucleotide sequence ID" value="NZ_JBHSTI010000058.1"/>
</dbReference>
<evidence type="ECO:0000256" key="4">
    <source>
        <dbReference type="ARBA" id="ARBA00023136"/>
    </source>
</evidence>
<protein>
    <submittedName>
        <fullName evidence="7">APC family permease</fullName>
    </submittedName>
</protein>
<dbReference type="PANTHER" id="PTHR42770:SF16">
    <property type="entry name" value="AMINO ACID PERMEASE"/>
    <property type="match status" value="1"/>
</dbReference>
<comment type="caution">
    <text evidence="7">The sequence shown here is derived from an EMBL/GenBank/DDBJ whole genome shotgun (WGS) entry which is preliminary data.</text>
</comment>
<gene>
    <name evidence="7" type="ORF">ACFQGU_17410</name>
</gene>
<keyword evidence="4 5" id="KW-0472">Membrane</keyword>
<dbReference type="PANTHER" id="PTHR42770">
    <property type="entry name" value="AMINO ACID TRANSPORTER-RELATED"/>
    <property type="match status" value="1"/>
</dbReference>
<dbReference type="Proteomes" id="UP001596138">
    <property type="component" value="Unassembled WGS sequence"/>
</dbReference>
<evidence type="ECO:0000313" key="7">
    <source>
        <dbReference type="EMBL" id="MFC6239653.1"/>
    </source>
</evidence>
<keyword evidence="3 5" id="KW-1133">Transmembrane helix</keyword>
<dbReference type="InterPro" id="IPR004841">
    <property type="entry name" value="AA-permease/SLC12A_dom"/>
</dbReference>
<dbReference type="Pfam" id="PF00324">
    <property type="entry name" value="AA_permease"/>
    <property type="match status" value="1"/>
</dbReference>
<dbReference type="EMBL" id="JBHSTI010000058">
    <property type="protein sequence ID" value="MFC6239653.1"/>
    <property type="molecule type" value="Genomic_DNA"/>
</dbReference>
<organism evidence="7 8">
    <name type="scientific">Longivirga aurantiaca</name>
    <dbReference type="NCBI Taxonomy" id="1837743"/>
    <lineage>
        <taxon>Bacteria</taxon>
        <taxon>Bacillati</taxon>
        <taxon>Actinomycetota</taxon>
        <taxon>Actinomycetes</taxon>
        <taxon>Sporichthyales</taxon>
        <taxon>Sporichthyaceae</taxon>
        <taxon>Longivirga</taxon>
    </lineage>
</organism>
<feature type="transmembrane region" description="Helical" evidence="5">
    <location>
        <begin position="248"/>
        <end position="271"/>
    </location>
</feature>
<feature type="transmembrane region" description="Helical" evidence="5">
    <location>
        <begin position="471"/>
        <end position="490"/>
    </location>
</feature>
<name>A0ABW1T4S5_9ACTN</name>
<evidence type="ECO:0000256" key="2">
    <source>
        <dbReference type="ARBA" id="ARBA00022692"/>
    </source>
</evidence>
<feature type="transmembrane region" description="Helical" evidence="5">
    <location>
        <begin position="21"/>
        <end position="48"/>
    </location>
</feature>
<dbReference type="PIRSF" id="PIRSF006060">
    <property type="entry name" value="AA_transporter"/>
    <property type="match status" value="1"/>
</dbReference>
<accession>A0ABW1T4S5</accession>
<feature type="domain" description="Amino acid permease/ SLC12A" evidence="6">
    <location>
        <begin position="38"/>
        <end position="444"/>
    </location>
</feature>
<evidence type="ECO:0000259" key="6">
    <source>
        <dbReference type="Pfam" id="PF00324"/>
    </source>
</evidence>
<dbReference type="InterPro" id="IPR050367">
    <property type="entry name" value="APC_superfamily"/>
</dbReference>
<reference evidence="8" key="1">
    <citation type="journal article" date="2019" name="Int. J. Syst. Evol. Microbiol.">
        <title>The Global Catalogue of Microorganisms (GCM) 10K type strain sequencing project: providing services to taxonomists for standard genome sequencing and annotation.</title>
        <authorList>
            <consortium name="The Broad Institute Genomics Platform"/>
            <consortium name="The Broad Institute Genome Sequencing Center for Infectious Disease"/>
            <person name="Wu L."/>
            <person name="Ma J."/>
        </authorList>
    </citation>
    <scope>NUCLEOTIDE SEQUENCE [LARGE SCALE GENOMIC DNA]</scope>
    <source>
        <strain evidence="8">CGMCC 4.7317</strain>
    </source>
</reference>
<feature type="transmembrane region" description="Helical" evidence="5">
    <location>
        <begin position="314"/>
        <end position="338"/>
    </location>
</feature>
<feature type="transmembrane region" description="Helical" evidence="5">
    <location>
        <begin position="422"/>
        <end position="446"/>
    </location>
</feature>
<feature type="transmembrane region" description="Helical" evidence="5">
    <location>
        <begin position="165"/>
        <end position="186"/>
    </location>
</feature>
<feature type="transmembrane region" description="Helical" evidence="5">
    <location>
        <begin position="388"/>
        <end position="415"/>
    </location>
</feature>
<evidence type="ECO:0000256" key="1">
    <source>
        <dbReference type="ARBA" id="ARBA00004141"/>
    </source>
</evidence>
<evidence type="ECO:0000313" key="8">
    <source>
        <dbReference type="Proteomes" id="UP001596138"/>
    </source>
</evidence>
<comment type="subcellular location">
    <subcellularLocation>
        <location evidence="1">Membrane</location>
        <topology evidence="1">Multi-pass membrane protein</topology>
    </subcellularLocation>
</comment>
<keyword evidence="2 5" id="KW-0812">Transmembrane</keyword>
<feature type="transmembrane region" description="Helical" evidence="5">
    <location>
        <begin position="54"/>
        <end position="77"/>
    </location>
</feature>
<proteinExistence type="predicted"/>
<dbReference type="Gene3D" id="1.20.1740.10">
    <property type="entry name" value="Amino acid/polyamine transporter I"/>
    <property type="match status" value="1"/>
</dbReference>
<feature type="transmembrane region" description="Helical" evidence="5">
    <location>
        <begin position="359"/>
        <end position="382"/>
    </location>
</feature>
<feature type="transmembrane region" description="Helical" evidence="5">
    <location>
        <begin position="206"/>
        <end position="228"/>
    </location>
</feature>
<feature type="transmembrane region" description="Helical" evidence="5">
    <location>
        <begin position="140"/>
        <end position="159"/>
    </location>
</feature>
<evidence type="ECO:0000256" key="5">
    <source>
        <dbReference type="SAM" id="Phobius"/>
    </source>
</evidence>
<sequence>MTQLQPPPQETPETALHHGRLGVLGIVFFVVAAAAPLVGMTGAVPVAIVLGNGAAAPGAYVVVGLVLLLFSVGYAAMASRVTNVGAFFAYVGRGLGIIPGVGSAFVSLVAYLAVQLAIFGFFGGLVSGEMKAKFGIDLPWYAWTLIAWALVLGLSALSVDVGAKLLGVLMSLELLSLVVTGFAVFFSSDKPEGIDLGASFAPANIFAGGLASTAGIALAFAFASYIGFEATAIYGEEAKDPHRTVPRATYLAVITITIVFGFTAFAVVTGLGASTVIDRTVELSTVEGVPLANPAGVLFAVAEQYVGTWIVDLMSWLVISSLFAGLLAFQNSAARYFYAMGRSGVLPTSLDRVNGRGAPWAGTLVTSVISLVVIVIFWVAALDPILNLFYWFSGLAVLAIVFVEILVSLAVVAFFSRHRGDVGVWASVIAPLLSIIGLTVGMWLLASRFGLLAGTVAEGVDPTVTPWGLNATGWILVLTPFAMFALGLLVGKLRLTDENEDAIADLVS</sequence>